<feature type="transmembrane region" description="Helical" evidence="8">
    <location>
        <begin position="305"/>
        <end position="325"/>
    </location>
</feature>
<dbReference type="Proteomes" id="UP000465302">
    <property type="component" value="Unassembled WGS sequence"/>
</dbReference>
<feature type="transmembrane region" description="Helical" evidence="8">
    <location>
        <begin position="224"/>
        <end position="242"/>
    </location>
</feature>
<feature type="transmembrane region" description="Helical" evidence="8">
    <location>
        <begin position="428"/>
        <end position="448"/>
    </location>
</feature>
<evidence type="ECO:0000256" key="4">
    <source>
        <dbReference type="ARBA" id="ARBA00022692"/>
    </source>
</evidence>
<proteinExistence type="inferred from homology"/>
<feature type="transmembrane region" description="Helical" evidence="8">
    <location>
        <begin position="186"/>
        <end position="204"/>
    </location>
</feature>
<keyword evidence="4 8" id="KW-0812">Transmembrane</keyword>
<feature type="transmembrane region" description="Helical" evidence="8">
    <location>
        <begin position="158"/>
        <end position="179"/>
    </location>
</feature>
<evidence type="ECO:0000313" key="10">
    <source>
        <dbReference type="EMBL" id="PEG35134.1"/>
    </source>
</evidence>
<evidence type="ECO:0000256" key="7">
    <source>
        <dbReference type="PIRNR" id="PIRNR002744"/>
    </source>
</evidence>
<name>A0A2A7MTY1_MYCAG</name>
<keyword evidence="11" id="KW-1185">Reference proteome</keyword>
<feature type="transmembrane region" description="Helical" evidence="8">
    <location>
        <begin position="346"/>
        <end position="364"/>
    </location>
</feature>
<dbReference type="InterPro" id="IPR026030">
    <property type="entry name" value="Pur-cyt_permease_Fcy2/21/22"/>
</dbReference>
<sequence length="521" mass="56265">MENVAQHNEVEQPPARVDAVGKVESYGIEYIPDEDRHSRPRNLLWILFGGSMTFGIIVIGWIPVSLGLGWWASASAIVVGSAIGATLMAPMTLLGLRSGSNNPVASGAHFGALGRMIGSALGITADIVFAALCIWAAGEVLARSVVRLFAIDSQTTTVVLLVLAYTLVAVVMTIIAVLGHANMVSFTKWMVPTAGSIMLLYVFVAAPNFDPGYAGGEYLLGSFWPTWILGMLACAGTVNSYGPYAGDWTRHISTKKYPPSHSVVAAWVGGFFGMGGAFMFGAYTAVTFKDPLNAYATEFANNVPFWFLFFALYLAFVPGTAQAVINIYNMGLDFSSVVPRLSRVRATIYLSIVSTLLVFVGAFYQQLSAIVSSYLAILIVLGAPWSIINLIGYFNNRGYYDSDSLQVYNRGQMGGRYWSSIGLNHRAVIAWMAAVVIGMLFVNTGWYVGPGAEMLNGADMGFVVSTLVGAVVYIGFLKWNPEPAYVFGPKGARIASAPPDRYGDFMPIQPMDISKVRFRFG</sequence>
<comment type="caution">
    <text evidence="10">The sequence shown here is derived from an EMBL/GenBank/DDBJ whole genome shotgun (WGS) entry which is preliminary data.</text>
</comment>
<evidence type="ECO:0000256" key="3">
    <source>
        <dbReference type="ARBA" id="ARBA00022448"/>
    </source>
</evidence>
<feature type="transmembrane region" description="Helical" evidence="8">
    <location>
        <begin position="263"/>
        <end position="285"/>
    </location>
</feature>
<feature type="transmembrane region" description="Helical" evidence="8">
    <location>
        <begin position="70"/>
        <end position="96"/>
    </location>
</feature>
<dbReference type="EMBL" id="BLKS01000001">
    <property type="protein sequence ID" value="GFG49044.1"/>
    <property type="molecule type" value="Genomic_DNA"/>
</dbReference>
<dbReference type="Pfam" id="PF02133">
    <property type="entry name" value="Transp_cyt_pur"/>
    <property type="match status" value="1"/>
</dbReference>
<keyword evidence="3 7" id="KW-0813">Transport</keyword>
<reference evidence="9 12" key="2">
    <citation type="journal article" date="2019" name="Emerg. Microbes Infect.">
        <title>Comprehensive subspecies identification of 175 nontuberculous mycobacteria species based on 7547 genomic profiles.</title>
        <authorList>
            <person name="Matsumoto Y."/>
            <person name="Kinjo T."/>
            <person name="Motooka D."/>
            <person name="Nabeya D."/>
            <person name="Jung N."/>
            <person name="Uechi K."/>
            <person name="Horii T."/>
            <person name="Iida T."/>
            <person name="Fujita J."/>
            <person name="Nakamura S."/>
        </authorList>
    </citation>
    <scope>NUCLEOTIDE SEQUENCE [LARGE SCALE GENOMIC DNA]</scope>
    <source>
        <strain evidence="9 12">JCM 6377</strain>
    </source>
</reference>
<protein>
    <submittedName>
        <fullName evidence="10">Nitrate reductase</fullName>
    </submittedName>
    <submittedName>
        <fullName evidence="9">Putative purine/cytosine permease</fullName>
    </submittedName>
</protein>
<comment type="similarity">
    <text evidence="2 7">Belongs to the purine-cytosine permease (2.A.39) family.</text>
</comment>
<evidence type="ECO:0000313" key="11">
    <source>
        <dbReference type="Proteomes" id="UP000220914"/>
    </source>
</evidence>
<evidence type="ECO:0000256" key="6">
    <source>
        <dbReference type="ARBA" id="ARBA00023136"/>
    </source>
</evidence>
<keyword evidence="6 7" id="KW-0472">Membrane</keyword>
<evidence type="ECO:0000313" key="12">
    <source>
        <dbReference type="Proteomes" id="UP000465302"/>
    </source>
</evidence>
<reference evidence="9" key="3">
    <citation type="submission" date="2020-02" db="EMBL/GenBank/DDBJ databases">
        <authorList>
            <person name="Matsumoto Y."/>
            <person name="Motooka D."/>
            <person name="Nakamura S."/>
        </authorList>
    </citation>
    <scope>NUCLEOTIDE SEQUENCE</scope>
    <source>
        <strain evidence="9">JCM 6377</strain>
    </source>
</reference>
<dbReference type="PIRSF" id="PIRSF002744">
    <property type="entry name" value="Pur-cyt_permease"/>
    <property type="match status" value="1"/>
</dbReference>
<reference evidence="10 11" key="1">
    <citation type="submission" date="2017-10" db="EMBL/GenBank/DDBJ databases">
        <title>The new phylogeny of genus Mycobacterium.</title>
        <authorList>
            <person name="Tortoli E."/>
            <person name="Trovato A."/>
            <person name="Cirillo D.M."/>
        </authorList>
    </citation>
    <scope>NUCLEOTIDE SEQUENCE [LARGE SCALE GENOMIC DNA]</scope>
    <source>
        <strain evidence="10 11">CCUG37673</strain>
    </source>
</reference>
<feature type="transmembrane region" description="Helical" evidence="8">
    <location>
        <begin position="370"/>
        <end position="394"/>
    </location>
</feature>
<comment type="subcellular location">
    <subcellularLocation>
        <location evidence="1">Membrane</location>
        <topology evidence="1">Multi-pass membrane protein</topology>
    </subcellularLocation>
</comment>
<evidence type="ECO:0000256" key="5">
    <source>
        <dbReference type="ARBA" id="ARBA00022989"/>
    </source>
</evidence>
<gene>
    <name evidence="10" type="ORF">CQY20_22870</name>
    <name evidence="9" type="ORF">MAGR_04850</name>
</gene>
<dbReference type="GO" id="GO:0005886">
    <property type="term" value="C:plasma membrane"/>
    <property type="evidence" value="ECO:0007669"/>
    <property type="project" value="TreeGrafter"/>
</dbReference>
<organism evidence="10 11">
    <name type="scientific">Mycolicibacterium agri</name>
    <name type="common">Mycobacterium agri</name>
    <dbReference type="NCBI Taxonomy" id="36811"/>
    <lineage>
        <taxon>Bacteria</taxon>
        <taxon>Bacillati</taxon>
        <taxon>Actinomycetota</taxon>
        <taxon>Actinomycetes</taxon>
        <taxon>Mycobacteriales</taxon>
        <taxon>Mycobacteriaceae</taxon>
        <taxon>Mycolicibacterium</taxon>
    </lineage>
</organism>
<dbReference type="PANTHER" id="PTHR31806:SF1">
    <property type="entry name" value="PURINE-CYTOSINE PERMEASE FCY2-RELATED"/>
    <property type="match status" value="1"/>
</dbReference>
<keyword evidence="5 8" id="KW-1133">Transmembrane helix</keyword>
<feature type="transmembrane region" description="Helical" evidence="8">
    <location>
        <begin position="43"/>
        <end position="64"/>
    </location>
</feature>
<dbReference type="Gene3D" id="1.10.4160.10">
    <property type="entry name" value="Hydantoin permease"/>
    <property type="match status" value="1"/>
</dbReference>
<feature type="transmembrane region" description="Helical" evidence="8">
    <location>
        <begin position="117"/>
        <end position="138"/>
    </location>
</feature>
<evidence type="ECO:0000256" key="2">
    <source>
        <dbReference type="ARBA" id="ARBA00008974"/>
    </source>
</evidence>
<dbReference type="AlphaFoldDB" id="A0A2A7MTY1"/>
<feature type="transmembrane region" description="Helical" evidence="8">
    <location>
        <begin position="460"/>
        <end position="477"/>
    </location>
</feature>
<dbReference type="OrthoDB" id="9809167at2"/>
<accession>A0A2A7MTY1</accession>
<evidence type="ECO:0000313" key="9">
    <source>
        <dbReference type="EMBL" id="GFG49044.1"/>
    </source>
</evidence>
<evidence type="ECO:0000256" key="8">
    <source>
        <dbReference type="SAM" id="Phobius"/>
    </source>
</evidence>
<dbReference type="EMBL" id="PDCP01000050">
    <property type="protein sequence ID" value="PEG35134.1"/>
    <property type="molecule type" value="Genomic_DNA"/>
</dbReference>
<dbReference type="GO" id="GO:0022857">
    <property type="term" value="F:transmembrane transporter activity"/>
    <property type="evidence" value="ECO:0007669"/>
    <property type="project" value="InterPro"/>
</dbReference>
<dbReference type="PANTHER" id="PTHR31806">
    <property type="entry name" value="PURINE-CYTOSINE PERMEASE FCY2-RELATED"/>
    <property type="match status" value="1"/>
</dbReference>
<dbReference type="InterPro" id="IPR001248">
    <property type="entry name" value="Pur-cyt_permease"/>
</dbReference>
<dbReference type="Proteomes" id="UP000220914">
    <property type="component" value="Unassembled WGS sequence"/>
</dbReference>
<evidence type="ECO:0000256" key="1">
    <source>
        <dbReference type="ARBA" id="ARBA00004141"/>
    </source>
</evidence>